<dbReference type="SUPFAM" id="SSF53254">
    <property type="entry name" value="Phosphoglycerate mutase-like"/>
    <property type="match status" value="1"/>
</dbReference>
<dbReference type="Proteomes" id="UP001500945">
    <property type="component" value="Unassembled WGS sequence"/>
</dbReference>
<dbReference type="RefSeq" id="WP_345208265.1">
    <property type="nucleotide sequence ID" value="NZ_BAABGM010000025.1"/>
</dbReference>
<name>A0ABP8KPF3_9MICO</name>
<evidence type="ECO:0000313" key="2">
    <source>
        <dbReference type="Proteomes" id="UP001500945"/>
    </source>
</evidence>
<dbReference type="Gene3D" id="3.40.50.1240">
    <property type="entry name" value="Phosphoglycerate mutase-like"/>
    <property type="match status" value="1"/>
</dbReference>
<dbReference type="PANTHER" id="PTHR48100">
    <property type="entry name" value="BROAD-SPECIFICITY PHOSPHATASE YOR283W-RELATED"/>
    <property type="match status" value="1"/>
</dbReference>
<evidence type="ECO:0000313" key="1">
    <source>
        <dbReference type="EMBL" id="GAA4412561.1"/>
    </source>
</evidence>
<dbReference type="CDD" id="cd07067">
    <property type="entry name" value="HP_PGM_like"/>
    <property type="match status" value="1"/>
</dbReference>
<dbReference type="Pfam" id="PF00300">
    <property type="entry name" value="His_Phos_1"/>
    <property type="match status" value="1"/>
</dbReference>
<sequence>MTTSPTAGGPGADDPKRTVVHLLRHGEVHNPHRLLYGRLPGYHLSALGRDMAELAADHLGDHDITHVVSSPLERARETAAPVAQEHGLEVTLDERVIEADNEFEGLPVAGGAGLLRHPRLYPKMLNPFRPSWGEPYVEIVERMRLAIVDARAAARGHEAVIVSHQAPIWMIRLATEGRPLWHNPARRECALASLTSFTFLDDELLSLSYSEPAAALLDQAQPGAGA</sequence>
<gene>
    <name evidence="1" type="ORF">GCM10023168_34450</name>
</gene>
<proteinExistence type="predicted"/>
<keyword evidence="2" id="KW-1185">Reference proteome</keyword>
<dbReference type="SMART" id="SM00855">
    <property type="entry name" value="PGAM"/>
    <property type="match status" value="1"/>
</dbReference>
<dbReference type="InterPro" id="IPR029033">
    <property type="entry name" value="His_PPase_superfam"/>
</dbReference>
<dbReference type="InterPro" id="IPR050275">
    <property type="entry name" value="PGM_Phosphatase"/>
</dbReference>
<dbReference type="PANTHER" id="PTHR48100:SF51">
    <property type="entry name" value="PHOSPHOGLYCERATE MUTASE"/>
    <property type="match status" value="1"/>
</dbReference>
<dbReference type="EMBL" id="BAABGM010000025">
    <property type="protein sequence ID" value="GAA4412561.1"/>
    <property type="molecule type" value="Genomic_DNA"/>
</dbReference>
<protein>
    <submittedName>
        <fullName evidence="1">Histidine phosphatase family protein</fullName>
    </submittedName>
</protein>
<organism evidence="1 2">
    <name type="scientific">Fodinibacter luteus</name>
    <dbReference type="NCBI Taxonomy" id="552064"/>
    <lineage>
        <taxon>Bacteria</taxon>
        <taxon>Bacillati</taxon>
        <taxon>Actinomycetota</taxon>
        <taxon>Actinomycetes</taxon>
        <taxon>Micrococcales</taxon>
        <taxon>Intrasporangiaceae</taxon>
        <taxon>Fodinibacter (ex Wang et al. 2009)</taxon>
    </lineage>
</organism>
<dbReference type="InterPro" id="IPR013078">
    <property type="entry name" value="His_Pase_superF_clade-1"/>
</dbReference>
<comment type="caution">
    <text evidence="1">The sequence shown here is derived from an EMBL/GenBank/DDBJ whole genome shotgun (WGS) entry which is preliminary data.</text>
</comment>
<accession>A0ABP8KPF3</accession>
<reference evidence="2" key="1">
    <citation type="journal article" date="2019" name="Int. J. Syst. Evol. Microbiol.">
        <title>The Global Catalogue of Microorganisms (GCM) 10K type strain sequencing project: providing services to taxonomists for standard genome sequencing and annotation.</title>
        <authorList>
            <consortium name="The Broad Institute Genomics Platform"/>
            <consortium name="The Broad Institute Genome Sequencing Center for Infectious Disease"/>
            <person name="Wu L."/>
            <person name="Ma J."/>
        </authorList>
    </citation>
    <scope>NUCLEOTIDE SEQUENCE [LARGE SCALE GENOMIC DNA]</scope>
    <source>
        <strain evidence="2">JCM 17809</strain>
    </source>
</reference>